<evidence type="ECO:0000313" key="1">
    <source>
        <dbReference type="EMBL" id="ECW8955151.1"/>
    </source>
</evidence>
<protein>
    <submittedName>
        <fullName evidence="1">Methyl-accepting chemotaxis protein</fullName>
    </submittedName>
</protein>
<comment type="caution">
    <text evidence="1">The sequence shown here is derived from an EMBL/GenBank/DDBJ whole genome shotgun (WGS) entry which is preliminary data.</text>
</comment>
<feature type="non-terminal residue" evidence="1">
    <location>
        <position position="1"/>
    </location>
</feature>
<name>A0A698GCT4_CAMLA</name>
<dbReference type="EMBL" id="AAKYAN010000015">
    <property type="protein sequence ID" value="ECW8955151.1"/>
    <property type="molecule type" value="Genomic_DNA"/>
</dbReference>
<evidence type="ECO:0000313" key="2">
    <source>
        <dbReference type="Proteomes" id="UP000440714"/>
    </source>
</evidence>
<dbReference type="Gene3D" id="1.10.287.950">
    <property type="entry name" value="Methyl-accepting chemotaxis protein"/>
    <property type="match status" value="1"/>
</dbReference>
<organism evidence="1 2">
    <name type="scientific">Campylobacter lari</name>
    <dbReference type="NCBI Taxonomy" id="201"/>
    <lineage>
        <taxon>Bacteria</taxon>
        <taxon>Pseudomonadati</taxon>
        <taxon>Campylobacterota</taxon>
        <taxon>Epsilonproteobacteria</taxon>
        <taxon>Campylobacterales</taxon>
        <taxon>Campylobacteraceae</taxon>
        <taxon>Campylobacter</taxon>
    </lineage>
</organism>
<proteinExistence type="predicted"/>
<reference evidence="1 2" key="1">
    <citation type="submission" date="2019-09" db="EMBL/GenBank/DDBJ databases">
        <authorList>
            <consortium name="PulseNet: The National Subtyping Network for Foodborne Disease Surveillance"/>
            <person name="Tarr C.L."/>
            <person name="Trees E."/>
            <person name="Katz L.S."/>
            <person name="Carleton-Romer H.A."/>
            <person name="Stroika S."/>
            <person name="Kucerova Z."/>
            <person name="Roache K.F."/>
            <person name="Sabol A.L."/>
            <person name="Besser J."/>
            <person name="Gerner-Smidt P."/>
        </authorList>
    </citation>
    <scope>NUCLEOTIDE SEQUENCE [LARGE SCALE GENOMIC DNA]</scope>
    <source>
        <strain evidence="1 2">PNUSAC011760</strain>
    </source>
</reference>
<gene>
    <name evidence="1" type="ORF">F5R70_06925</name>
</gene>
<dbReference type="AlphaFoldDB" id="A0A698GCT4"/>
<sequence length="67" mass="7380">ILVQSINEMGESIKEQTTGITQINDAVAQIDHVTQENLKIAKDSAAISDNVNKIANDILEDARKKKF</sequence>
<dbReference type="SUPFAM" id="SSF58104">
    <property type="entry name" value="Methyl-accepting chemotaxis protein (MCP) signaling domain"/>
    <property type="match status" value="1"/>
</dbReference>
<accession>A0A698GCT4</accession>
<dbReference type="Proteomes" id="UP000440714">
    <property type="component" value="Unassembled WGS sequence"/>
</dbReference>